<sequence length="71" mass="7967">MEIANDAHLKMRSIRKEKGVTQAYIAKRLGFSSSQAYANIEYGNTNLKLDVAVRVADILNVSIYDFLSEKS</sequence>
<dbReference type="GO" id="GO:0003677">
    <property type="term" value="F:DNA binding"/>
    <property type="evidence" value="ECO:0007669"/>
    <property type="project" value="InterPro"/>
</dbReference>
<evidence type="ECO:0000313" key="5">
    <source>
        <dbReference type="Proteomes" id="UP000014160"/>
    </source>
</evidence>
<accession>R2XWG8</accession>
<evidence type="ECO:0000313" key="2">
    <source>
        <dbReference type="EMBL" id="EOI58883.1"/>
    </source>
</evidence>
<dbReference type="EMBL" id="ASWH01000002">
    <property type="protein sequence ID" value="EOW79240.1"/>
    <property type="molecule type" value="Genomic_DNA"/>
</dbReference>
<evidence type="ECO:0000313" key="3">
    <source>
        <dbReference type="EMBL" id="EOW79240.1"/>
    </source>
</evidence>
<evidence type="ECO:0000313" key="4">
    <source>
        <dbReference type="Proteomes" id="UP000013750"/>
    </source>
</evidence>
<dbReference type="InterPro" id="IPR010982">
    <property type="entry name" value="Lambda_DNA-bd_dom_sf"/>
</dbReference>
<dbReference type="SUPFAM" id="SSF47413">
    <property type="entry name" value="lambda repressor-like DNA-binding domains"/>
    <property type="match status" value="1"/>
</dbReference>
<evidence type="ECO:0000259" key="1">
    <source>
        <dbReference type="PROSITE" id="PS50943"/>
    </source>
</evidence>
<dbReference type="AlphaFoldDB" id="R2XWG8"/>
<reference evidence="3 5" key="2">
    <citation type="submission" date="2013-03" db="EMBL/GenBank/DDBJ databases">
        <title>The Genome Sequence of Enterococcus gilvus ATCC BAA-350 (PacBio/Illumina hybrid assembly).</title>
        <authorList>
            <consortium name="The Broad Institute Genomics Platform"/>
            <consortium name="The Broad Institute Genome Sequencing Center for Infectious Disease"/>
            <person name="Earl A."/>
            <person name="Russ C."/>
            <person name="Gilmore M."/>
            <person name="Surin D."/>
            <person name="Walker B."/>
            <person name="Young S."/>
            <person name="Zeng Q."/>
            <person name="Gargeya S."/>
            <person name="Fitzgerald M."/>
            <person name="Haas B."/>
            <person name="Abouelleil A."/>
            <person name="Allen A.W."/>
            <person name="Alvarado L."/>
            <person name="Arachchi H.M."/>
            <person name="Berlin A.M."/>
            <person name="Chapman S.B."/>
            <person name="Gainer-Dewar J."/>
            <person name="Goldberg J."/>
            <person name="Griggs A."/>
            <person name="Gujja S."/>
            <person name="Hansen M."/>
            <person name="Howarth C."/>
            <person name="Imamovic A."/>
            <person name="Ireland A."/>
            <person name="Larimer J."/>
            <person name="McCowan C."/>
            <person name="Murphy C."/>
            <person name="Pearson M."/>
            <person name="Poon T.W."/>
            <person name="Priest M."/>
            <person name="Roberts A."/>
            <person name="Saif S."/>
            <person name="Shea T."/>
            <person name="Sisk P."/>
            <person name="Sykes S."/>
            <person name="Wortman J."/>
            <person name="Nusbaum C."/>
            <person name="Birren B."/>
        </authorList>
    </citation>
    <scope>NUCLEOTIDE SEQUENCE [LARGE SCALE GENOMIC DNA]</scope>
    <source>
        <strain evidence="3 5">ATCC BAA-350</strain>
    </source>
</reference>
<dbReference type="Proteomes" id="UP000013750">
    <property type="component" value="Unassembled WGS sequence"/>
</dbReference>
<dbReference type="PROSITE" id="PS50943">
    <property type="entry name" value="HTH_CROC1"/>
    <property type="match status" value="1"/>
</dbReference>
<proteinExistence type="predicted"/>
<dbReference type="SMART" id="SM00530">
    <property type="entry name" value="HTH_XRE"/>
    <property type="match status" value="1"/>
</dbReference>
<dbReference type="Proteomes" id="UP000014160">
    <property type="component" value="Unassembled WGS sequence"/>
</dbReference>
<comment type="caution">
    <text evidence="2">The sequence shown here is derived from an EMBL/GenBank/DDBJ whole genome shotgun (WGS) entry which is preliminary data.</text>
</comment>
<dbReference type="PATRIC" id="fig|1158614.3.peg.54"/>
<dbReference type="Pfam" id="PF01381">
    <property type="entry name" value="HTH_3"/>
    <property type="match status" value="1"/>
</dbReference>
<dbReference type="HOGENOM" id="CLU_2733799_0_0_9"/>
<keyword evidence="5" id="KW-1185">Reference proteome</keyword>
<name>R2XWG8_9ENTE</name>
<protein>
    <recommendedName>
        <fullName evidence="1">HTH cro/C1-type domain-containing protein</fullName>
    </recommendedName>
</protein>
<dbReference type="Gene3D" id="1.10.260.40">
    <property type="entry name" value="lambda repressor-like DNA-binding domains"/>
    <property type="match status" value="1"/>
</dbReference>
<dbReference type="EMBL" id="AJDQ01000002">
    <property type="protein sequence ID" value="EOI58883.1"/>
    <property type="molecule type" value="Genomic_DNA"/>
</dbReference>
<organism evidence="2 4">
    <name type="scientific">Enterococcus gilvus ATCC BAA-350</name>
    <dbReference type="NCBI Taxonomy" id="1158614"/>
    <lineage>
        <taxon>Bacteria</taxon>
        <taxon>Bacillati</taxon>
        <taxon>Bacillota</taxon>
        <taxon>Bacilli</taxon>
        <taxon>Lactobacillales</taxon>
        <taxon>Enterococcaceae</taxon>
        <taxon>Enterococcus</taxon>
    </lineage>
</organism>
<reference evidence="2 4" key="1">
    <citation type="submission" date="2013-02" db="EMBL/GenBank/DDBJ databases">
        <title>The Genome Sequence of Enterococcus gilvus ATCC BAA-350.</title>
        <authorList>
            <consortium name="The Broad Institute Genome Sequencing Platform"/>
            <consortium name="The Broad Institute Genome Sequencing Center for Infectious Disease"/>
            <person name="Earl A.M."/>
            <person name="Gilmore M.S."/>
            <person name="Lebreton F."/>
            <person name="Walker B."/>
            <person name="Young S.K."/>
            <person name="Zeng Q."/>
            <person name="Gargeya S."/>
            <person name="Fitzgerald M."/>
            <person name="Haas B."/>
            <person name="Abouelleil A."/>
            <person name="Alvarado L."/>
            <person name="Arachchi H.M."/>
            <person name="Berlin A.M."/>
            <person name="Chapman S.B."/>
            <person name="Dewar J."/>
            <person name="Goldberg J."/>
            <person name="Griggs A."/>
            <person name="Gujja S."/>
            <person name="Hansen M."/>
            <person name="Howarth C."/>
            <person name="Imamovic A."/>
            <person name="Larimer J."/>
            <person name="McCowan C."/>
            <person name="Murphy C."/>
            <person name="Neiman D."/>
            <person name="Pearson M."/>
            <person name="Priest M."/>
            <person name="Roberts A."/>
            <person name="Saif S."/>
            <person name="Shea T."/>
            <person name="Sisk P."/>
            <person name="Sykes S."/>
            <person name="Wortman J."/>
            <person name="Nusbaum C."/>
            <person name="Birren B."/>
        </authorList>
    </citation>
    <scope>NUCLEOTIDE SEQUENCE [LARGE SCALE GENOMIC DNA]</scope>
    <source>
        <strain evidence="2 4">ATCC BAA-350</strain>
    </source>
</reference>
<gene>
    <name evidence="3" type="ORF">I592_03378</name>
    <name evidence="2" type="ORF">UKC_00069</name>
</gene>
<dbReference type="CDD" id="cd00093">
    <property type="entry name" value="HTH_XRE"/>
    <property type="match status" value="1"/>
</dbReference>
<feature type="domain" description="HTH cro/C1-type" evidence="1">
    <location>
        <begin position="11"/>
        <end position="66"/>
    </location>
</feature>
<dbReference type="InterPro" id="IPR001387">
    <property type="entry name" value="Cro/C1-type_HTH"/>
</dbReference>
<dbReference type="RefSeq" id="WP_010778520.1">
    <property type="nucleotide sequence ID" value="NZ_ASWH01000002.1"/>
</dbReference>
<dbReference type="OrthoDB" id="1495025at2"/>